<protein>
    <submittedName>
        <fullName evidence="1">Uncharacterized protein</fullName>
    </submittedName>
</protein>
<evidence type="ECO:0000313" key="2">
    <source>
        <dbReference type="Proteomes" id="UP000006787"/>
    </source>
</evidence>
<accession>K2PHM8</accession>
<proteinExistence type="predicted"/>
<dbReference type="Proteomes" id="UP000006787">
    <property type="component" value="Unassembled WGS sequence"/>
</dbReference>
<comment type="caution">
    <text evidence="1">The sequence shown here is derived from an EMBL/GenBank/DDBJ whole genome shotgun (WGS) entry which is preliminary data.</text>
</comment>
<reference evidence="1 2" key="1">
    <citation type="journal article" date="2012" name="J. Bacteriol.">
        <title>Genome Sequence of the Bacteriocin-Producing Strain Lactococcus garvieae DCC43.</title>
        <authorList>
            <person name="Gabrielsen C."/>
            <person name="Brede D.A."/>
            <person name="Hernandez P.E."/>
            <person name="Nes I.F."/>
            <person name="Diep D.B."/>
        </authorList>
    </citation>
    <scope>NUCLEOTIDE SEQUENCE [LARGE SCALE GENOMIC DNA]</scope>
    <source>
        <strain evidence="1 2">DCC43</strain>
    </source>
</reference>
<dbReference type="EMBL" id="AMQS01000029">
    <property type="protein sequence ID" value="EKF50945.1"/>
    <property type="molecule type" value="Genomic_DNA"/>
</dbReference>
<name>K2PHM8_9LACT</name>
<sequence>MIAQEKVEQLYNTINLRIKKCRKERHELGPRDQFNDIDKAAYLEYTGEIETLQWVQNLMSELKL</sequence>
<organism evidence="1 2">
    <name type="scientific">Lactococcus garvieae DCC43</name>
    <dbReference type="NCBI Taxonomy" id="1231377"/>
    <lineage>
        <taxon>Bacteria</taxon>
        <taxon>Bacillati</taxon>
        <taxon>Bacillota</taxon>
        <taxon>Bacilli</taxon>
        <taxon>Lactobacillales</taxon>
        <taxon>Streptococcaceae</taxon>
        <taxon>Lactococcus</taxon>
    </lineage>
</organism>
<evidence type="ECO:0000313" key="1">
    <source>
        <dbReference type="EMBL" id="EKF50945.1"/>
    </source>
</evidence>
<dbReference type="AlphaFoldDB" id="K2PHM8"/>
<dbReference type="RefSeq" id="WP_003136236.1">
    <property type="nucleotide sequence ID" value="NZ_AMQS01000029.1"/>
</dbReference>
<gene>
    <name evidence="1" type="ORF">C426_1717</name>
</gene>
<dbReference type="PATRIC" id="fig|1231377.3.peg.1696"/>